<organism evidence="2 3">
    <name type="scientific">Ranatra chinensis</name>
    <dbReference type="NCBI Taxonomy" id="642074"/>
    <lineage>
        <taxon>Eukaryota</taxon>
        <taxon>Metazoa</taxon>
        <taxon>Ecdysozoa</taxon>
        <taxon>Arthropoda</taxon>
        <taxon>Hexapoda</taxon>
        <taxon>Insecta</taxon>
        <taxon>Pterygota</taxon>
        <taxon>Neoptera</taxon>
        <taxon>Paraneoptera</taxon>
        <taxon>Hemiptera</taxon>
        <taxon>Heteroptera</taxon>
        <taxon>Panheteroptera</taxon>
        <taxon>Nepomorpha</taxon>
        <taxon>Nepidae</taxon>
        <taxon>Ranatrinae</taxon>
        <taxon>Ranatra</taxon>
    </lineage>
</organism>
<dbReference type="Proteomes" id="UP001558652">
    <property type="component" value="Unassembled WGS sequence"/>
</dbReference>
<sequence length="286" mass="32292">MINDKPRQVQTIPDKAEQDNITKEYHVGKTNHRDITETAKHLRRQYYWAAMPKTVFVKEVIWRIAVWAKRKSRFEASKREERRGLVVISVLEWTRVIQSSLSFGLTLDTSVSERPERPHLSKDAQIGLNLMAPFPALCLLWEKILPTDLLNLPNAKQGPTKDFSRGHFVPMELIRMSLNCEIVLIVEIEERNSGPVGWEDEMVNAEISQQKEAQPLFLGQSCAAELSANNRDGCDGGTTCWNASAQHGSGVDARGGSKAASEQSANQRPEKEMLRWPESLRCLGTL</sequence>
<keyword evidence="3" id="KW-1185">Reference proteome</keyword>
<dbReference type="Gene3D" id="1.10.340.70">
    <property type="match status" value="1"/>
</dbReference>
<accession>A0ABD0YTF8</accession>
<evidence type="ECO:0000313" key="3">
    <source>
        <dbReference type="Proteomes" id="UP001558652"/>
    </source>
</evidence>
<evidence type="ECO:0000256" key="1">
    <source>
        <dbReference type="SAM" id="MobiDB-lite"/>
    </source>
</evidence>
<reference evidence="2 3" key="1">
    <citation type="submission" date="2024-07" db="EMBL/GenBank/DDBJ databases">
        <title>Chromosome-level genome assembly of the water stick insect Ranatra chinensis (Heteroptera: Nepidae).</title>
        <authorList>
            <person name="Liu X."/>
        </authorList>
    </citation>
    <scope>NUCLEOTIDE SEQUENCE [LARGE SCALE GENOMIC DNA]</scope>
    <source>
        <strain evidence="2">Cailab_2021Rc</strain>
        <tissue evidence="2">Muscle</tissue>
    </source>
</reference>
<feature type="region of interest" description="Disordered" evidence="1">
    <location>
        <begin position="247"/>
        <end position="274"/>
    </location>
</feature>
<gene>
    <name evidence="2" type="ORF">AAG570_006251</name>
</gene>
<comment type="caution">
    <text evidence="2">The sequence shown here is derived from an EMBL/GenBank/DDBJ whole genome shotgun (WGS) entry which is preliminary data.</text>
</comment>
<evidence type="ECO:0000313" key="2">
    <source>
        <dbReference type="EMBL" id="KAL1139265.1"/>
    </source>
</evidence>
<dbReference type="EMBL" id="JBFDAA010000002">
    <property type="protein sequence ID" value="KAL1139265.1"/>
    <property type="molecule type" value="Genomic_DNA"/>
</dbReference>
<protein>
    <submittedName>
        <fullName evidence="2">Uncharacterized protein</fullName>
    </submittedName>
</protein>
<dbReference type="AlphaFoldDB" id="A0ABD0YTF8"/>
<proteinExistence type="predicted"/>
<name>A0ABD0YTF8_9HEMI</name>